<evidence type="ECO:0000313" key="11">
    <source>
        <dbReference type="EMBL" id="KJV65492.1"/>
    </source>
</evidence>
<dbReference type="PANTHER" id="PTHR20941:SF1">
    <property type="entry name" value="FOLIC ACID SYNTHESIS PROTEIN FOL1"/>
    <property type="match status" value="1"/>
</dbReference>
<gene>
    <name evidence="11" type="ORF">EMUCRT_0436</name>
</gene>
<dbReference type="GO" id="GO:0046656">
    <property type="term" value="P:folic acid biosynthetic process"/>
    <property type="evidence" value="ECO:0007669"/>
    <property type="project" value="UniProtKB-KW"/>
</dbReference>
<dbReference type="AlphaFoldDB" id="A0A0F3NCP4"/>
<dbReference type="EMBL" id="LANU01000002">
    <property type="protein sequence ID" value="KJV65492.1"/>
    <property type="molecule type" value="Genomic_DNA"/>
</dbReference>
<accession>A0A0F3NCP4</accession>
<sequence>MTFNTKIIGILNYTPDSFSDGGKFFTVDKGIKHAEYLIDGGADIVDVGAESGKPRYIYESDDTLTTQEEEWKRLESILPQVIEIAHSRNVQVSVDTRNAKTAEKALALNADIINDCTGLHDPNMISVLKNSTAKILISHNLGVPLIKGNFIPKGKNPINEIISWLEDRTQKLIDGGISRDRIIVDPGIGIGKNGMQSLYIMKNIDKLKILRYPICLGHSRKSCFMPFASHDSTRDNATLVTSTILFYKNIDFFRVHNVHIHSEAFGLLKKMPQITLKDVYDSL</sequence>
<comment type="similarity">
    <text evidence="9">Belongs to the DHPS family.</text>
</comment>
<evidence type="ECO:0000256" key="1">
    <source>
        <dbReference type="ARBA" id="ARBA00000012"/>
    </source>
</evidence>
<dbReference type="SUPFAM" id="SSF51717">
    <property type="entry name" value="Dihydropteroate synthetase-like"/>
    <property type="match status" value="1"/>
</dbReference>
<evidence type="ECO:0000256" key="4">
    <source>
        <dbReference type="ARBA" id="ARBA00012458"/>
    </source>
</evidence>
<evidence type="ECO:0000256" key="7">
    <source>
        <dbReference type="ARBA" id="ARBA00022842"/>
    </source>
</evidence>
<comment type="cofactor">
    <cofactor evidence="2 9">
        <name>Mg(2+)</name>
        <dbReference type="ChEBI" id="CHEBI:18420"/>
    </cofactor>
</comment>
<dbReference type="GO" id="GO:0004156">
    <property type="term" value="F:dihydropteroate synthase activity"/>
    <property type="evidence" value="ECO:0007669"/>
    <property type="project" value="UniProtKB-EC"/>
</dbReference>
<dbReference type="InterPro" id="IPR000489">
    <property type="entry name" value="Pterin-binding_dom"/>
</dbReference>
<dbReference type="InterPro" id="IPR011005">
    <property type="entry name" value="Dihydropteroate_synth-like_sf"/>
</dbReference>
<dbReference type="NCBIfam" id="TIGR01496">
    <property type="entry name" value="DHPS"/>
    <property type="match status" value="1"/>
</dbReference>
<dbReference type="Pfam" id="PF00809">
    <property type="entry name" value="Pterin_bind"/>
    <property type="match status" value="1"/>
</dbReference>
<keyword evidence="7 9" id="KW-0460">Magnesium</keyword>
<proteinExistence type="inferred from homology"/>
<organism evidence="11 12">
    <name type="scientific">Ehrlichia cf. muris str. EmCRT</name>
    <dbReference type="NCBI Taxonomy" id="1359167"/>
    <lineage>
        <taxon>Bacteria</taxon>
        <taxon>Pseudomonadati</taxon>
        <taxon>Pseudomonadota</taxon>
        <taxon>Alphaproteobacteria</taxon>
        <taxon>Rickettsiales</taxon>
        <taxon>Anaplasmataceae</taxon>
        <taxon>Ehrlichia</taxon>
    </lineage>
</organism>
<dbReference type="PATRIC" id="fig|1359167.3.peg.420"/>
<dbReference type="Proteomes" id="UP000033546">
    <property type="component" value="Unassembled WGS sequence"/>
</dbReference>
<dbReference type="InterPro" id="IPR006390">
    <property type="entry name" value="DHP_synth_dom"/>
</dbReference>
<dbReference type="RefSeq" id="WP_045805021.1">
    <property type="nucleotide sequence ID" value="NZ_LANU01000002.1"/>
</dbReference>
<comment type="catalytic activity">
    <reaction evidence="1">
        <text>(7,8-dihydropterin-6-yl)methyl diphosphate + 4-aminobenzoate = 7,8-dihydropteroate + diphosphate</text>
        <dbReference type="Rhea" id="RHEA:19949"/>
        <dbReference type="ChEBI" id="CHEBI:17836"/>
        <dbReference type="ChEBI" id="CHEBI:17839"/>
        <dbReference type="ChEBI" id="CHEBI:33019"/>
        <dbReference type="ChEBI" id="CHEBI:72950"/>
        <dbReference type="EC" id="2.5.1.15"/>
    </reaction>
</comment>
<dbReference type="GO" id="GO:0046872">
    <property type="term" value="F:metal ion binding"/>
    <property type="evidence" value="ECO:0007669"/>
    <property type="project" value="UniProtKB-KW"/>
</dbReference>
<dbReference type="EC" id="2.5.1.15" evidence="4 9"/>
<keyword evidence="8 9" id="KW-0289">Folate biosynthesis</keyword>
<evidence type="ECO:0000256" key="8">
    <source>
        <dbReference type="ARBA" id="ARBA00022909"/>
    </source>
</evidence>
<keyword evidence="5 9" id="KW-0808">Transferase</keyword>
<protein>
    <recommendedName>
        <fullName evidence="4 9">Dihydropteroate synthase</fullName>
        <shortName evidence="9">DHPS</shortName>
        <ecNumber evidence="4 9">2.5.1.15</ecNumber>
    </recommendedName>
    <alternativeName>
        <fullName evidence="9">Dihydropteroate pyrophosphorylase</fullName>
    </alternativeName>
</protein>
<dbReference type="UniPathway" id="UPA00077">
    <property type="reaction ID" value="UER00156"/>
</dbReference>
<dbReference type="GO" id="GO:0046654">
    <property type="term" value="P:tetrahydrofolate biosynthetic process"/>
    <property type="evidence" value="ECO:0007669"/>
    <property type="project" value="UniProtKB-UniPathway"/>
</dbReference>
<feature type="domain" description="Pterin-binding" evidence="10">
    <location>
        <begin position="5"/>
        <end position="266"/>
    </location>
</feature>
<dbReference type="GO" id="GO:0005829">
    <property type="term" value="C:cytosol"/>
    <property type="evidence" value="ECO:0007669"/>
    <property type="project" value="TreeGrafter"/>
</dbReference>
<comment type="function">
    <text evidence="9">Catalyzes the condensation of para-aminobenzoate (pABA) with 6-hydroxymethyl-7,8-dihydropterin diphosphate (DHPt-PP) to form 7,8-dihydropteroate (H2Pte), the immediate precursor of folate derivatives.</text>
</comment>
<evidence type="ECO:0000256" key="3">
    <source>
        <dbReference type="ARBA" id="ARBA00004763"/>
    </source>
</evidence>
<comment type="pathway">
    <text evidence="3 9">Cofactor biosynthesis; tetrahydrofolate biosynthesis; 7,8-dihydrofolate from 2-amino-4-hydroxy-6-hydroxymethyl-7,8-dihydropteridine diphosphate and 4-aminobenzoate: step 1/2.</text>
</comment>
<evidence type="ECO:0000313" key="12">
    <source>
        <dbReference type="Proteomes" id="UP000033546"/>
    </source>
</evidence>
<evidence type="ECO:0000256" key="2">
    <source>
        <dbReference type="ARBA" id="ARBA00001946"/>
    </source>
</evidence>
<comment type="caution">
    <text evidence="11">The sequence shown here is derived from an EMBL/GenBank/DDBJ whole genome shotgun (WGS) entry which is preliminary data.</text>
</comment>
<keyword evidence="6 9" id="KW-0479">Metal-binding</keyword>
<reference evidence="11 12" key="1">
    <citation type="submission" date="2015-02" db="EMBL/GenBank/DDBJ databases">
        <title>Genome Sequencing of Rickettsiales.</title>
        <authorList>
            <person name="Daugherty S.C."/>
            <person name="Su Q."/>
            <person name="Abolude K."/>
            <person name="Beier-Sexton M."/>
            <person name="Carlyon J.A."/>
            <person name="Carter R."/>
            <person name="Day N.P."/>
            <person name="Dumler S.J."/>
            <person name="Dyachenko V."/>
            <person name="Godinez A."/>
            <person name="Kurtti T.J."/>
            <person name="Lichay M."/>
            <person name="Mullins K.E."/>
            <person name="Ott S."/>
            <person name="Pappas-Brown V."/>
            <person name="Paris D.H."/>
            <person name="Patel P."/>
            <person name="Richards A.L."/>
            <person name="Sadzewicz L."/>
            <person name="Sears K."/>
            <person name="Seidman D."/>
            <person name="Sengamalay N."/>
            <person name="Stenos J."/>
            <person name="Tallon L.J."/>
            <person name="Vincent G."/>
            <person name="Fraser C.M."/>
            <person name="Munderloh U."/>
            <person name="Dunning-Hotopp J.C."/>
        </authorList>
    </citation>
    <scope>NUCLEOTIDE SEQUENCE [LARGE SCALE GENOMIC DNA]</scope>
    <source>
        <strain evidence="11 12">EmCRT</strain>
    </source>
</reference>
<evidence type="ECO:0000256" key="6">
    <source>
        <dbReference type="ARBA" id="ARBA00022723"/>
    </source>
</evidence>
<name>A0A0F3NCP4_9RICK</name>
<dbReference type="Gene3D" id="3.20.20.20">
    <property type="entry name" value="Dihydropteroate synthase-like"/>
    <property type="match status" value="1"/>
</dbReference>
<dbReference type="PROSITE" id="PS00792">
    <property type="entry name" value="DHPS_1"/>
    <property type="match status" value="1"/>
</dbReference>
<evidence type="ECO:0000259" key="10">
    <source>
        <dbReference type="PROSITE" id="PS50972"/>
    </source>
</evidence>
<dbReference type="PROSITE" id="PS50972">
    <property type="entry name" value="PTERIN_BINDING"/>
    <property type="match status" value="1"/>
</dbReference>
<evidence type="ECO:0000256" key="5">
    <source>
        <dbReference type="ARBA" id="ARBA00022679"/>
    </source>
</evidence>
<dbReference type="InterPro" id="IPR045031">
    <property type="entry name" value="DHP_synth-like"/>
</dbReference>
<dbReference type="PANTHER" id="PTHR20941">
    <property type="entry name" value="FOLATE SYNTHESIS PROTEINS"/>
    <property type="match status" value="1"/>
</dbReference>
<evidence type="ECO:0000256" key="9">
    <source>
        <dbReference type="RuleBase" id="RU361205"/>
    </source>
</evidence>